<evidence type="ECO:0000256" key="2">
    <source>
        <dbReference type="ARBA" id="ARBA00022801"/>
    </source>
</evidence>
<gene>
    <name evidence="4" type="primary">dacB</name>
    <name evidence="4" type="ORF">TUM4438_36830</name>
</gene>
<protein>
    <submittedName>
        <fullName evidence="4">D-alanyl-D-alanine carboxypeptidase</fullName>
    </submittedName>
</protein>
<dbReference type="GO" id="GO:0004180">
    <property type="term" value="F:carboxypeptidase activity"/>
    <property type="evidence" value="ECO:0007669"/>
    <property type="project" value="UniProtKB-KW"/>
</dbReference>
<organism evidence="4 5">
    <name type="scientific">Shewanella sairae</name>
    <dbReference type="NCBI Taxonomy" id="190310"/>
    <lineage>
        <taxon>Bacteria</taxon>
        <taxon>Pseudomonadati</taxon>
        <taxon>Pseudomonadota</taxon>
        <taxon>Gammaproteobacteria</taxon>
        <taxon>Alteromonadales</taxon>
        <taxon>Shewanellaceae</taxon>
        <taxon>Shewanella</taxon>
    </lineage>
</organism>
<dbReference type="PANTHER" id="PTHR30023">
    <property type="entry name" value="D-ALANYL-D-ALANINE CARBOXYPEPTIDASE"/>
    <property type="match status" value="1"/>
</dbReference>
<dbReference type="NCBIfam" id="TIGR00666">
    <property type="entry name" value="PBP4"/>
    <property type="match status" value="1"/>
</dbReference>
<name>A0ABQ4PPV0_9GAMM</name>
<proteinExistence type="inferred from homology"/>
<evidence type="ECO:0000313" key="4">
    <source>
        <dbReference type="EMBL" id="GIU50526.1"/>
    </source>
</evidence>
<dbReference type="Gene3D" id="3.50.80.20">
    <property type="entry name" value="D-Ala-D-Ala carboxypeptidase C, peptidase S13"/>
    <property type="match status" value="1"/>
</dbReference>
<evidence type="ECO:0000256" key="3">
    <source>
        <dbReference type="SAM" id="SignalP"/>
    </source>
</evidence>
<dbReference type="Proteomes" id="UP000887104">
    <property type="component" value="Unassembled WGS sequence"/>
</dbReference>
<accession>A0ABQ4PPV0</accession>
<evidence type="ECO:0000256" key="1">
    <source>
        <dbReference type="ARBA" id="ARBA00006096"/>
    </source>
</evidence>
<keyword evidence="4" id="KW-0645">Protease</keyword>
<comment type="caution">
    <text evidence="4">The sequence shown here is derived from an EMBL/GenBank/DDBJ whole genome shotgun (WGS) entry which is preliminary data.</text>
</comment>
<comment type="similarity">
    <text evidence="1">Belongs to the peptidase S13 family.</text>
</comment>
<keyword evidence="2" id="KW-0378">Hydrolase</keyword>
<dbReference type="InterPro" id="IPR000667">
    <property type="entry name" value="Peptidase_S13"/>
</dbReference>
<dbReference type="PANTHER" id="PTHR30023:SF0">
    <property type="entry name" value="PENICILLIN-SENSITIVE CARBOXYPEPTIDASE A"/>
    <property type="match status" value="1"/>
</dbReference>
<sequence>MSIRFNIAAITTTLSFLLTPAPVLANDYLDNLVKLIEPKTSQTAAIVSPLDDSKLTLAHNAEQLFVPASTMKLLTAVAASTALGKDFTFNTQIDAYVGVNNQRIEGDVFIRFDGDPTLTSQHLNSLLKQLKQRGLKHIDGNLYLVGDQQETLQAPGWVWDDLGICYAAPVSRYIVNQNCVKATLSPTLADERSEFSISQFEPIVVNNSAIFDKVGDKAFCELELKRQPNNHYLLSGCFAGNKPLKLAIAVSDPANYAQQTMQRLLNNNGISLKGEVLLTSKRPSNTLLIAEHQSKPLSVLLDTMLLKSDNLIADSLLKRLGQYEYGVEGSFTNGSLAMQTILSKLGVDLSTANIIDGSGLSRYNLISAKQLMDVLLLIDKKPELHYLIDSLPIAGKTGTLQYRSGYRQEPLKNRVLAKTGSMQGVSNLAGFIKQDGKLTQAFVILENGYSPAVKKAEIKPFNVLLLQSMLEQG</sequence>
<dbReference type="SUPFAM" id="SSF56601">
    <property type="entry name" value="beta-lactamase/transpeptidase-like"/>
    <property type="match status" value="1"/>
</dbReference>
<feature type="chain" id="PRO_5045945108" evidence="3">
    <location>
        <begin position="26"/>
        <end position="473"/>
    </location>
</feature>
<dbReference type="InterPro" id="IPR012338">
    <property type="entry name" value="Beta-lactam/transpept-like"/>
</dbReference>
<dbReference type="Pfam" id="PF02113">
    <property type="entry name" value="Peptidase_S13"/>
    <property type="match status" value="1"/>
</dbReference>
<dbReference type="PRINTS" id="PR00922">
    <property type="entry name" value="DADACBPTASE3"/>
</dbReference>
<dbReference type="Gene3D" id="3.40.710.10">
    <property type="entry name" value="DD-peptidase/beta-lactamase superfamily"/>
    <property type="match status" value="2"/>
</dbReference>
<keyword evidence="5" id="KW-1185">Reference proteome</keyword>
<keyword evidence="4" id="KW-0121">Carboxypeptidase</keyword>
<reference evidence="4" key="1">
    <citation type="submission" date="2021-05" db="EMBL/GenBank/DDBJ databases">
        <title>Molecular characterization for Shewanella algae harboring chromosomal blaOXA-55-like strains isolated from clinical and environment sample.</title>
        <authorList>
            <person name="Ohama Y."/>
            <person name="Aoki K."/>
            <person name="Harada S."/>
            <person name="Moriya K."/>
            <person name="Ishii Y."/>
            <person name="Tateda K."/>
        </authorList>
    </citation>
    <scope>NUCLEOTIDE SEQUENCE</scope>
    <source>
        <strain evidence="4">JCM 11563</strain>
    </source>
</reference>
<dbReference type="RefSeq" id="WP_246616242.1">
    <property type="nucleotide sequence ID" value="NZ_BPEY01000088.1"/>
</dbReference>
<feature type="signal peptide" evidence="3">
    <location>
        <begin position="1"/>
        <end position="25"/>
    </location>
</feature>
<evidence type="ECO:0000313" key="5">
    <source>
        <dbReference type="Proteomes" id="UP000887104"/>
    </source>
</evidence>
<keyword evidence="3" id="KW-0732">Signal</keyword>
<dbReference type="EMBL" id="BPEY01000088">
    <property type="protein sequence ID" value="GIU50526.1"/>
    <property type="molecule type" value="Genomic_DNA"/>
</dbReference>